<evidence type="ECO:0000313" key="2">
    <source>
        <dbReference type="EMBL" id="MCL6271508.1"/>
    </source>
</evidence>
<name>A0ABT0PJJ8_9GAMM</name>
<feature type="region of interest" description="Disordered" evidence="1">
    <location>
        <begin position="75"/>
        <end position="94"/>
    </location>
</feature>
<dbReference type="EMBL" id="JAMFLX010000026">
    <property type="protein sequence ID" value="MCL6271508.1"/>
    <property type="molecule type" value="Genomic_DNA"/>
</dbReference>
<reference evidence="2 3" key="1">
    <citation type="submission" date="2022-05" db="EMBL/GenBank/DDBJ databases">
        <authorList>
            <person name="Park J.-S."/>
        </authorList>
    </citation>
    <scope>NUCLEOTIDE SEQUENCE [LARGE SCALE GENOMIC DNA]</scope>
    <source>
        <strain evidence="2 3">2012CJ34-2</strain>
    </source>
</reference>
<proteinExistence type="predicted"/>
<keyword evidence="3" id="KW-1185">Reference proteome</keyword>
<feature type="region of interest" description="Disordered" evidence="1">
    <location>
        <begin position="792"/>
        <end position="812"/>
    </location>
</feature>
<accession>A0ABT0PJJ8</accession>
<sequence>MPSSLPPDYRSGVNGGSYARPPVETHQRQNSKGVHSEELLDRKIPSPERQISELPDEDDEVFHSLRPAQTLLNKDQSGRVVSRQSSVLSDSDDEEFFEPEEYLDSEYLDAPENLYEPQGSLSLNDREITETIPESKGWFSWLNPFSGRKKSTTERSISKSQADAEVETINHDIWELIKTQVIDKYVQGLKSWEIPNLLQTMSTVYHRWKNRDITGEGVAPETVHLSALTIPNALGEGRDLYLTNVTIKIRKIRPHGPGEGYDKFRKLRVLVDISGDAQMSTGYSKFAGDVAFKDVIMDMNFREGAVIGKLMESGTLTGTTPRAIWQLFDANFFSNIKNYALGKLFRSSTPTPGFWKVVQDYLFTNILPHDIKIKPAHCNIHFTGVSADNADCSVDVGFDELELALDKRLPDSSEAHQATLKNVRLKGKGQHILHFLPEDIHEQAEKYLPYAKHSETVAEVELDQLSVLYSGASIRAACPNIKVKTQGDVDLTQGHIKNFAAVVQSTPKSHIPEVVVGFDEAGADAHVPLSTFQLPYEVKGPVRCEKAAIKFSPTSKEDGSHKGIKITAQAQEIDAAVDGGIEFNGTASNISVGYDTHETKLDLEVKKASAQHFNVATGGSQITPENQLVKGHGDFHGIKLKVEPEQGPLPEDQKRSMVTKVEVARAKTRDLEGKVSARLANLSKVEVTQKFTGEMKQQIDVTANTIDSTQVLVPDQALAGYAEVDLDTARVNKVSATCEVLSAPLTETEKEEAHKKIPVPSETWKIPQTAVVSTNVDMTVQSTSGDISAAIPLPQKQEEDEEVDPKPTPRAYTAGSFEVRVPKLTVEYDANNGVEAAILQTDTARLELDHGAVRGEVSAHKVQTEYVQHSQDDPDTATVHATVVEASGKGLTVDNNLKPEGVEVTADFNADHPEAWVQLRKNSETESTQTKTKLEMENGSIKTELAISRSQIMPGSTKDKVQKLRAMLPAEYAEKLEAPLHYLETIPEEPNEELEKSILHQTVEVAAHKLHADLSTGERNTLDLNTHSADIKVTEGTVQAHAQLNDIEAHIVQDEDTINTGLHVDEIVTDKLSTKGNVNISLSRPAVITGAHFAFHQGLKETKLHTEIENVDIDMNAGVNGLAQAGTAEERPLAPAHIQVNGQHLEVDVGKNIVGTVAAAQIQKLHFELDDTVDQLGVDIKLKADLSDGLLGISSTEDQLRVDASAEKVHVKTEKDLNGVMDIHGAGITVLQDEDGIKINTRIDSKKTKFDFADPARELVQIFTRERLAQSPLGKACELSVTPNLDNTLTGTVSGSARGVLSPLIGLLLTVATSRKTRALLHIAEFLSGTMKFGVQMKNLPVLEGSIKVSDIFKCTSIQIFSERGFHGKVYSGIISFLANYLAPWIMKPIMAAMNLTNKTAGEISLSTLASYTGQNIQFVSHEDLPMPPGVSTSRLLQDAHKWLLINRKLPEWWDDRAYIDGLEQKLVHMRWNNKALGKNREISERDIRELCKAIAKDFPLPTTAGEFRRVTEILDLLQTQLRLEKEKISLRDAYNQAHDHMAKIKEAKYNGTPLGSRSSPIARTRRG</sequence>
<evidence type="ECO:0000256" key="1">
    <source>
        <dbReference type="SAM" id="MobiDB-lite"/>
    </source>
</evidence>
<feature type="compositionally biased region" description="Basic and acidic residues" evidence="1">
    <location>
        <begin position="34"/>
        <end position="46"/>
    </location>
</feature>
<protein>
    <submittedName>
        <fullName evidence="2">Uncharacterized protein</fullName>
    </submittedName>
</protein>
<dbReference type="RefSeq" id="WP_249701126.1">
    <property type="nucleotide sequence ID" value="NZ_JAMFLX010000026.1"/>
</dbReference>
<gene>
    <name evidence="2" type="ORF">M3P05_16445</name>
</gene>
<comment type="caution">
    <text evidence="2">The sequence shown here is derived from an EMBL/GenBank/DDBJ whole genome shotgun (WGS) entry which is preliminary data.</text>
</comment>
<dbReference type="Proteomes" id="UP001203338">
    <property type="component" value="Unassembled WGS sequence"/>
</dbReference>
<evidence type="ECO:0000313" key="3">
    <source>
        <dbReference type="Proteomes" id="UP001203338"/>
    </source>
</evidence>
<feature type="region of interest" description="Disordered" evidence="1">
    <location>
        <begin position="1"/>
        <end position="59"/>
    </location>
</feature>
<feature type="compositionally biased region" description="Low complexity" evidence="1">
    <location>
        <begin position="78"/>
        <end position="89"/>
    </location>
</feature>
<organism evidence="2 3">
    <name type="scientific">Parendozoicomonas callyspongiae</name>
    <dbReference type="NCBI Taxonomy" id="2942213"/>
    <lineage>
        <taxon>Bacteria</taxon>
        <taxon>Pseudomonadati</taxon>
        <taxon>Pseudomonadota</taxon>
        <taxon>Gammaproteobacteria</taxon>
        <taxon>Oceanospirillales</taxon>
        <taxon>Endozoicomonadaceae</taxon>
        <taxon>Parendozoicomonas</taxon>
    </lineage>
</organism>